<evidence type="ECO:0000256" key="3">
    <source>
        <dbReference type="SAM" id="MobiDB-lite"/>
    </source>
</evidence>
<sequence length="696" mass="75496">MQRDVGLVDEAQSPAKRRFRNLNHSIATLNPNTPFSATNNSSNCQSTTVASIPTKPNKYMLRNAKRFAKAFPTPLDRSWFLWPDSFQQAYIHASATPNSSHSNQSKPNSSEQTLPPLSETYRLPWAARELTGIIPRALGSLQKLTYLNLSGNHLHGTIPSDLGNLTSLIELDLSSNAFIGGGIPKEFGNLVRLRRLNLSNNALGGCIPVELSRMENLETLFLVCMGLSGEIPSELSRLAKLKELHISCNRGLRGVIPQDLGNCALLEILCLSGNALTGCIPRQLSLLEKLKVCDLSTNRLIGQVPVELVQLPLLQELKLGGNGLAQPCSSVNARNGIKRADSACETFLASKHPVETFSGQTLNRFPNHINADCKAAQLYTSNMAKTATAAAAAAAAATTATWSDSSTLLTDSEDETPLVEIGRRLRMSRISASQRDSRDKRVSFNAGESNTHNRASPSATTVQMPAHKSRKPFQSALKKNNSCMQLSGKSTSVSTLRLGSKSMSVSASIPVYKSSSDPLDHVPIAMLGSGSMQQRSLSAQPSSRATEEPCDIVDDIMRASSVSSVLPFIPPRHVAVMSDTPARSLSISRMSPSIEASPEMGSSLKQRSNSFMSLRKPFSKASVKGIANRVTDTCCTHRDYAVGTGITKLAADEPKHVQRTSISVERNAISNRSLSMPTFSNSSTVKKRWNWVWARK</sequence>
<dbReference type="Pfam" id="PF23598">
    <property type="entry name" value="LRR_14"/>
    <property type="match status" value="1"/>
</dbReference>
<feature type="compositionally biased region" description="Low complexity" evidence="3">
    <location>
        <begin position="98"/>
        <end position="110"/>
    </location>
</feature>
<gene>
    <name evidence="5" type="ORF">CcCBS67573_g04162</name>
</gene>
<proteinExistence type="predicted"/>
<feature type="region of interest" description="Disordered" evidence="3">
    <location>
        <begin position="95"/>
        <end position="116"/>
    </location>
</feature>
<protein>
    <recommendedName>
        <fullName evidence="4">Disease resistance R13L4/SHOC-2-like LRR domain-containing protein</fullName>
    </recommendedName>
</protein>
<dbReference type="Proteomes" id="UP000320333">
    <property type="component" value="Unassembled WGS sequence"/>
</dbReference>
<dbReference type="Gene3D" id="3.80.10.10">
    <property type="entry name" value="Ribonuclease Inhibitor"/>
    <property type="match status" value="2"/>
</dbReference>
<feature type="domain" description="Disease resistance R13L4/SHOC-2-like LRR" evidence="4">
    <location>
        <begin position="136"/>
        <end position="250"/>
    </location>
</feature>
<dbReference type="SMART" id="SM00369">
    <property type="entry name" value="LRR_TYP"/>
    <property type="match status" value="3"/>
</dbReference>
<feature type="region of interest" description="Disordered" evidence="3">
    <location>
        <begin position="30"/>
        <end position="49"/>
    </location>
</feature>
<keyword evidence="2" id="KW-0677">Repeat</keyword>
<organism evidence="5 6">
    <name type="scientific">Chytriomyces confervae</name>
    <dbReference type="NCBI Taxonomy" id="246404"/>
    <lineage>
        <taxon>Eukaryota</taxon>
        <taxon>Fungi</taxon>
        <taxon>Fungi incertae sedis</taxon>
        <taxon>Chytridiomycota</taxon>
        <taxon>Chytridiomycota incertae sedis</taxon>
        <taxon>Chytridiomycetes</taxon>
        <taxon>Chytridiales</taxon>
        <taxon>Chytriomycetaceae</taxon>
        <taxon>Chytriomyces</taxon>
    </lineage>
</organism>
<dbReference type="EMBL" id="QEAP01000119">
    <property type="protein sequence ID" value="TPX74571.1"/>
    <property type="molecule type" value="Genomic_DNA"/>
</dbReference>
<dbReference type="InterPro" id="IPR003591">
    <property type="entry name" value="Leu-rich_rpt_typical-subtyp"/>
</dbReference>
<keyword evidence="6" id="KW-1185">Reference proteome</keyword>
<accession>A0A507FE01</accession>
<dbReference type="FunFam" id="3.80.10.10:FF:000041">
    <property type="entry name" value="LRR receptor-like serine/threonine-protein kinase ERECTA"/>
    <property type="match status" value="1"/>
</dbReference>
<feature type="region of interest" description="Disordered" evidence="3">
    <location>
        <begin position="429"/>
        <end position="475"/>
    </location>
</feature>
<dbReference type="AlphaFoldDB" id="A0A507FE01"/>
<dbReference type="InterPro" id="IPR032675">
    <property type="entry name" value="LRR_dom_sf"/>
</dbReference>
<dbReference type="PANTHER" id="PTHR48065">
    <property type="entry name" value="OS10G0469600 PROTEIN"/>
    <property type="match status" value="1"/>
</dbReference>
<evidence type="ECO:0000256" key="1">
    <source>
        <dbReference type="ARBA" id="ARBA00022614"/>
    </source>
</evidence>
<evidence type="ECO:0000313" key="5">
    <source>
        <dbReference type="EMBL" id="TPX74571.1"/>
    </source>
</evidence>
<dbReference type="InterPro" id="IPR055414">
    <property type="entry name" value="LRR_R13L4/SHOC2-like"/>
</dbReference>
<name>A0A507FE01_9FUNG</name>
<evidence type="ECO:0000313" key="6">
    <source>
        <dbReference type="Proteomes" id="UP000320333"/>
    </source>
</evidence>
<comment type="caution">
    <text evidence="5">The sequence shown here is derived from an EMBL/GenBank/DDBJ whole genome shotgun (WGS) entry which is preliminary data.</text>
</comment>
<dbReference type="OrthoDB" id="10389799at2759"/>
<feature type="compositionally biased region" description="Polar residues" evidence="3">
    <location>
        <begin position="446"/>
        <end position="463"/>
    </location>
</feature>
<dbReference type="SUPFAM" id="SSF52058">
    <property type="entry name" value="L domain-like"/>
    <property type="match status" value="1"/>
</dbReference>
<keyword evidence="1" id="KW-0433">Leucine-rich repeat</keyword>
<evidence type="ECO:0000259" key="4">
    <source>
        <dbReference type="Pfam" id="PF23598"/>
    </source>
</evidence>
<dbReference type="PANTHER" id="PTHR48065:SF75">
    <property type="entry name" value="LEUCINE-RICH REPEAT-CONTAINING N-TERMINAL PLANT-TYPE DOMAIN-CONTAINING PROTEIN"/>
    <property type="match status" value="1"/>
</dbReference>
<evidence type="ECO:0000256" key="2">
    <source>
        <dbReference type="ARBA" id="ARBA00022737"/>
    </source>
</evidence>
<reference evidence="5 6" key="1">
    <citation type="journal article" date="2019" name="Sci. Rep.">
        <title>Comparative genomics of chytrid fungi reveal insights into the obligate biotrophic and pathogenic lifestyle of Synchytrium endobioticum.</title>
        <authorList>
            <person name="van de Vossenberg B.T.L.H."/>
            <person name="Warris S."/>
            <person name="Nguyen H.D.T."/>
            <person name="van Gent-Pelzer M.P.E."/>
            <person name="Joly D.L."/>
            <person name="van de Geest H.C."/>
            <person name="Bonants P.J.M."/>
            <person name="Smith D.S."/>
            <person name="Levesque C.A."/>
            <person name="van der Lee T.A.J."/>
        </authorList>
    </citation>
    <scope>NUCLEOTIDE SEQUENCE [LARGE SCALE GENOMIC DNA]</scope>
    <source>
        <strain evidence="5 6">CBS 675.73</strain>
    </source>
</reference>